<evidence type="ECO:0000313" key="5">
    <source>
        <dbReference type="EMBL" id="TFK33718.1"/>
    </source>
</evidence>
<dbReference type="InterPro" id="IPR001452">
    <property type="entry name" value="SH3_domain"/>
</dbReference>
<keyword evidence="6" id="KW-1185">Reference proteome</keyword>
<keyword evidence="1 2" id="KW-0728">SH3 domain</keyword>
<evidence type="ECO:0000256" key="1">
    <source>
        <dbReference type="ARBA" id="ARBA00022443"/>
    </source>
</evidence>
<feature type="compositionally biased region" description="Acidic residues" evidence="3">
    <location>
        <begin position="29"/>
        <end position="42"/>
    </location>
</feature>
<accession>A0A5C3LN14</accession>
<dbReference type="OrthoDB" id="19092at2759"/>
<feature type="compositionally biased region" description="Low complexity" evidence="3">
    <location>
        <begin position="19"/>
        <end position="28"/>
    </location>
</feature>
<dbReference type="Proteomes" id="UP000308652">
    <property type="component" value="Unassembled WGS sequence"/>
</dbReference>
<dbReference type="STRING" id="68775.A0A5C3LN14"/>
<feature type="domain" description="SH3" evidence="4">
    <location>
        <begin position="135"/>
        <end position="210"/>
    </location>
</feature>
<dbReference type="SMART" id="SM00326">
    <property type="entry name" value="SH3"/>
    <property type="match status" value="1"/>
</dbReference>
<organism evidence="5 6">
    <name type="scientific">Crucibulum laeve</name>
    <dbReference type="NCBI Taxonomy" id="68775"/>
    <lineage>
        <taxon>Eukaryota</taxon>
        <taxon>Fungi</taxon>
        <taxon>Dikarya</taxon>
        <taxon>Basidiomycota</taxon>
        <taxon>Agaricomycotina</taxon>
        <taxon>Agaricomycetes</taxon>
        <taxon>Agaricomycetidae</taxon>
        <taxon>Agaricales</taxon>
        <taxon>Agaricineae</taxon>
        <taxon>Nidulariaceae</taxon>
        <taxon>Crucibulum</taxon>
    </lineage>
</organism>
<feature type="region of interest" description="Disordered" evidence="3">
    <location>
        <begin position="1"/>
        <end position="132"/>
    </location>
</feature>
<evidence type="ECO:0000256" key="2">
    <source>
        <dbReference type="PROSITE-ProRule" id="PRU00192"/>
    </source>
</evidence>
<sequence>MVPKANRVTRTNRRLGVRGSWSSAASSEAGEEGEGWDDDDDGGGGWDGFRTGMGRFSWNLGFNAGGAGGSGGTGGDGEEEGEGFPSKHDLARNFLDADSGASSEHGGDSEYYDASESSPHEYATPQDGEEDEEILYPGLYRAMYAFEPEGTAEMRLVEDQVVRVVGRGGGVGWAVVIDEREEDASVGLVPEGGGVKHALVPESYLEPVKLDWEDEQGIPEE</sequence>
<proteinExistence type="predicted"/>
<dbReference type="Gene3D" id="2.30.30.40">
    <property type="entry name" value="SH3 Domains"/>
    <property type="match status" value="1"/>
</dbReference>
<dbReference type="EMBL" id="ML213643">
    <property type="protein sequence ID" value="TFK33718.1"/>
    <property type="molecule type" value="Genomic_DNA"/>
</dbReference>
<evidence type="ECO:0000259" key="4">
    <source>
        <dbReference type="PROSITE" id="PS50002"/>
    </source>
</evidence>
<protein>
    <recommendedName>
        <fullName evidence="4">SH3 domain-containing protein</fullName>
    </recommendedName>
</protein>
<reference evidence="5 6" key="1">
    <citation type="journal article" date="2019" name="Nat. Ecol. Evol.">
        <title>Megaphylogeny resolves global patterns of mushroom evolution.</title>
        <authorList>
            <person name="Varga T."/>
            <person name="Krizsan K."/>
            <person name="Foldi C."/>
            <person name="Dima B."/>
            <person name="Sanchez-Garcia M."/>
            <person name="Sanchez-Ramirez S."/>
            <person name="Szollosi G.J."/>
            <person name="Szarkandi J.G."/>
            <person name="Papp V."/>
            <person name="Albert L."/>
            <person name="Andreopoulos W."/>
            <person name="Angelini C."/>
            <person name="Antonin V."/>
            <person name="Barry K.W."/>
            <person name="Bougher N.L."/>
            <person name="Buchanan P."/>
            <person name="Buyck B."/>
            <person name="Bense V."/>
            <person name="Catcheside P."/>
            <person name="Chovatia M."/>
            <person name="Cooper J."/>
            <person name="Damon W."/>
            <person name="Desjardin D."/>
            <person name="Finy P."/>
            <person name="Geml J."/>
            <person name="Haridas S."/>
            <person name="Hughes K."/>
            <person name="Justo A."/>
            <person name="Karasinski D."/>
            <person name="Kautmanova I."/>
            <person name="Kiss B."/>
            <person name="Kocsube S."/>
            <person name="Kotiranta H."/>
            <person name="LaButti K.M."/>
            <person name="Lechner B.E."/>
            <person name="Liimatainen K."/>
            <person name="Lipzen A."/>
            <person name="Lukacs Z."/>
            <person name="Mihaltcheva S."/>
            <person name="Morgado L.N."/>
            <person name="Niskanen T."/>
            <person name="Noordeloos M.E."/>
            <person name="Ohm R.A."/>
            <person name="Ortiz-Santana B."/>
            <person name="Ovrebo C."/>
            <person name="Racz N."/>
            <person name="Riley R."/>
            <person name="Savchenko A."/>
            <person name="Shiryaev A."/>
            <person name="Soop K."/>
            <person name="Spirin V."/>
            <person name="Szebenyi C."/>
            <person name="Tomsovsky M."/>
            <person name="Tulloss R.E."/>
            <person name="Uehling J."/>
            <person name="Grigoriev I.V."/>
            <person name="Vagvolgyi C."/>
            <person name="Papp T."/>
            <person name="Martin F.M."/>
            <person name="Miettinen O."/>
            <person name="Hibbett D.S."/>
            <person name="Nagy L.G."/>
        </authorList>
    </citation>
    <scope>NUCLEOTIDE SEQUENCE [LARGE SCALE GENOMIC DNA]</scope>
    <source>
        <strain evidence="5 6">CBS 166.37</strain>
    </source>
</reference>
<evidence type="ECO:0000256" key="3">
    <source>
        <dbReference type="SAM" id="MobiDB-lite"/>
    </source>
</evidence>
<dbReference type="AlphaFoldDB" id="A0A5C3LN14"/>
<feature type="compositionally biased region" description="Gly residues" evidence="3">
    <location>
        <begin position="63"/>
        <end position="75"/>
    </location>
</feature>
<name>A0A5C3LN14_9AGAR</name>
<dbReference type="SUPFAM" id="SSF50044">
    <property type="entry name" value="SH3-domain"/>
    <property type="match status" value="1"/>
</dbReference>
<evidence type="ECO:0000313" key="6">
    <source>
        <dbReference type="Proteomes" id="UP000308652"/>
    </source>
</evidence>
<dbReference type="PROSITE" id="PS50002">
    <property type="entry name" value="SH3"/>
    <property type="match status" value="1"/>
</dbReference>
<dbReference type="InterPro" id="IPR036028">
    <property type="entry name" value="SH3-like_dom_sf"/>
</dbReference>
<gene>
    <name evidence="5" type="ORF">BDQ12DRAFT_690805</name>
</gene>